<evidence type="ECO:0000259" key="8">
    <source>
        <dbReference type="Pfam" id="PF13720"/>
    </source>
</evidence>
<dbReference type="AlphaFoldDB" id="A0A858RRN3"/>
<evidence type="ECO:0000256" key="7">
    <source>
        <dbReference type="ARBA" id="ARBA00023315"/>
    </source>
</evidence>
<dbReference type="InterPro" id="IPR037157">
    <property type="entry name" value="Acetyltransf_C_sf"/>
</dbReference>
<dbReference type="InterPro" id="IPR010137">
    <property type="entry name" value="Lipid_A_LpxA"/>
</dbReference>
<keyword evidence="2" id="KW-0444">Lipid biosynthesis</keyword>
<dbReference type="SUPFAM" id="SSF51161">
    <property type="entry name" value="Trimeric LpxA-like enzymes"/>
    <property type="match status" value="1"/>
</dbReference>
<evidence type="ECO:0000256" key="3">
    <source>
        <dbReference type="ARBA" id="ARBA00022556"/>
    </source>
</evidence>
<dbReference type="Pfam" id="PF00132">
    <property type="entry name" value="Hexapep"/>
    <property type="match status" value="1"/>
</dbReference>
<dbReference type="Pfam" id="PF13720">
    <property type="entry name" value="Acetyltransf_11"/>
    <property type="match status" value="1"/>
</dbReference>
<name>A0A858RRN3_9BACT</name>
<dbReference type="InterPro" id="IPR018357">
    <property type="entry name" value="Hexapep_transf_CS"/>
</dbReference>
<dbReference type="PIRSF" id="PIRSF000456">
    <property type="entry name" value="UDP-GlcNAc_acltr"/>
    <property type="match status" value="1"/>
</dbReference>
<dbReference type="InterPro" id="IPR011004">
    <property type="entry name" value="Trimer_LpxA-like_sf"/>
</dbReference>
<dbReference type="EMBL" id="CP051774">
    <property type="protein sequence ID" value="QJE99341.1"/>
    <property type="molecule type" value="Genomic_DNA"/>
</dbReference>
<dbReference type="Gene3D" id="1.20.1180.10">
    <property type="entry name" value="Udp N-acetylglucosamine O-acyltransferase, C-terminal domain"/>
    <property type="match status" value="1"/>
</dbReference>
<dbReference type="GO" id="GO:0016020">
    <property type="term" value="C:membrane"/>
    <property type="evidence" value="ECO:0007669"/>
    <property type="project" value="GOC"/>
</dbReference>
<dbReference type="EC" id="2.3.1.129" evidence="9"/>
<dbReference type="PROSITE" id="PS00101">
    <property type="entry name" value="HEXAPEP_TRANSFERASES"/>
    <property type="match status" value="1"/>
</dbReference>
<dbReference type="NCBIfam" id="TIGR01852">
    <property type="entry name" value="lipid_A_lpxA"/>
    <property type="match status" value="1"/>
</dbReference>
<protein>
    <submittedName>
        <fullName evidence="9">Acyl-ACP--UDP-N-acetylglucosamine O-acyltransferase</fullName>
        <ecNumber evidence="9">2.3.1.129</ecNumber>
    </submittedName>
</protein>
<dbReference type="CDD" id="cd03351">
    <property type="entry name" value="LbH_UDP-GlcNAc_AT"/>
    <property type="match status" value="1"/>
</dbReference>
<keyword evidence="4 9" id="KW-0808">Transferase</keyword>
<keyword evidence="1" id="KW-0963">Cytoplasm</keyword>
<evidence type="ECO:0000256" key="6">
    <source>
        <dbReference type="ARBA" id="ARBA00023098"/>
    </source>
</evidence>
<feature type="domain" description="UDP N-acetylglucosamine O-acyltransferase C-terminal" evidence="8">
    <location>
        <begin position="176"/>
        <end position="255"/>
    </location>
</feature>
<keyword evidence="5" id="KW-0677">Repeat</keyword>
<evidence type="ECO:0000256" key="5">
    <source>
        <dbReference type="ARBA" id="ARBA00022737"/>
    </source>
</evidence>
<evidence type="ECO:0000313" key="10">
    <source>
        <dbReference type="Proteomes" id="UP000501812"/>
    </source>
</evidence>
<dbReference type="Gene3D" id="2.160.10.10">
    <property type="entry name" value="Hexapeptide repeat proteins"/>
    <property type="match status" value="1"/>
</dbReference>
<sequence length="258" mass="27026">MPTIHPSAIVSPEAELAEDVSVGPFSVIEGPVKIAAGVKIGGHAWISGRTSIGEGCNIGWGAIIGADPQDLSFDPSCTSGVVIGPRNTLREYVTVHRGSKSGHDTVMGEGNFLMTGAHLAHDVKLGDGNILANNVLLAGHVTVGNKAFLGGAVGVHQFVRIGDLAMVQGLTAVSQDMPPYCMAYGINTVAGLNSVGLKRAGFSIEERTAIKRAYQLLFKSGKRREDALEEAAQTEWPTVAMKLIEAIKSPSKKGVMSP</sequence>
<dbReference type="InterPro" id="IPR001451">
    <property type="entry name" value="Hexapep"/>
</dbReference>
<dbReference type="KEGG" id="luo:HHL09_21300"/>
<evidence type="ECO:0000256" key="4">
    <source>
        <dbReference type="ARBA" id="ARBA00022679"/>
    </source>
</evidence>
<keyword evidence="3" id="KW-0441">Lipid A biosynthesis</keyword>
<organism evidence="9 10">
    <name type="scientific">Luteolibacter luteus</name>
    <dbReference type="NCBI Taxonomy" id="2728835"/>
    <lineage>
        <taxon>Bacteria</taxon>
        <taxon>Pseudomonadati</taxon>
        <taxon>Verrucomicrobiota</taxon>
        <taxon>Verrucomicrobiia</taxon>
        <taxon>Verrucomicrobiales</taxon>
        <taxon>Verrucomicrobiaceae</taxon>
        <taxon>Luteolibacter</taxon>
    </lineage>
</organism>
<evidence type="ECO:0000313" key="9">
    <source>
        <dbReference type="EMBL" id="QJE99341.1"/>
    </source>
</evidence>
<dbReference type="GO" id="GO:0008780">
    <property type="term" value="F:acyl-[acyl-carrier-protein]-UDP-N-acetylglucosamine O-acyltransferase activity"/>
    <property type="evidence" value="ECO:0007669"/>
    <property type="project" value="UniProtKB-EC"/>
</dbReference>
<dbReference type="Proteomes" id="UP000501812">
    <property type="component" value="Chromosome"/>
</dbReference>
<dbReference type="InterPro" id="IPR029098">
    <property type="entry name" value="Acetyltransf_C"/>
</dbReference>
<gene>
    <name evidence="9" type="primary">lpxA</name>
    <name evidence="9" type="ORF">HHL09_21300</name>
</gene>
<reference evidence="9 10" key="1">
    <citation type="submission" date="2020-04" db="EMBL/GenBank/DDBJ databases">
        <title>Luteolibacter sp. G-1-1-1 isolated from soil.</title>
        <authorList>
            <person name="Dahal R.H."/>
        </authorList>
    </citation>
    <scope>NUCLEOTIDE SEQUENCE [LARGE SCALE GENOMIC DNA]</scope>
    <source>
        <strain evidence="9 10">G-1-1-1</strain>
    </source>
</reference>
<keyword evidence="6" id="KW-0443">Lipid metabolism</keyword>
<dbReference type="PANTHER" id="PTHR43480:SF1">
    <property type="entry name" value="ACYL-[ACYL-CARRIER-PROTEIN]--UDP-N-ACETYLGLUCOSAMINE O-ACYLTRANSFERASE, MITOCHONDRIAL-RELATED"/>
    <property type="match status" value="1"/>
</dbReference>
<dbReference type="NCBIfam" id="NF003657">
    <property type="entry name" value="PRK05289.1"/>
    <property type="match status" value="1"/>
</dbReference>
<evidence type="ECO:0000256" key="2">
    <source>
        <dbReference type="ARBA" id="ARBA00022516"/>
    </source>
</evidence>
<proteinExistence type="predicted"/>
<dbReference type="GO" id="GO:0009245">
    <property type="term" value="P:lipid A biosynthetic process"/>
    <property type="evidence" value="ECO:0007669"/>
    <property type="project" value="UniProtKB-KW"/>
</dbReference>
<accession>A0A858RRN3</accession>
<keyword evidence="7 9" id="KW-0012">Acyltransferase</keyword>
<dbReference type="PANTHER" id="PTHR43480">
    <property type="entry name" value="ACYL-[ACYL-CARRIER-PROTEIN]--UDP-N-ACETYLGLUCOSAMINE O-ACYLTRANSFERASE"/>
    <property type="match status" value="1"/>
</dbReference>
<evidence type="ECO:0000256" key="1">
    <source>
        <dbReference type="ARBA" id="ARBA00022490"/>
    </source>
</evidence>
<keyword evidence="10" id="KW-1185">Reference proteome</keyword>